<sequence>MTFSLKTEPNRTANTPIQGYSILKPFLSPPFIAFFCQGLGPQTSPNRRSRIANPKTRPGERRTLNASISTMRPSLSPVSIHLLPSAVCFLTVADLPAVACIDAFS</sequence>
<reference evidence="2 3" key="1">
    <citation type="submission" date="2019-01" db="EMBL/GenBank/DDBJ databases">
        <title>Sequencing of cultivated peanut Arachis hypogaea provides insights into genome evolution and oil improvement.</title>
        <authorList>
            <person name="Chen X."/>
        </authorList>
    </citation>
    <scope>NUCLEOTIDE SEQUENCE [LARGE SCALE GENOMIC DNA]</scope>
    <source>
        <strain evidence="3">cv. Fuhuasheng</strain>
        <tissue evidence="2">Leaves</tissue>
    </source>
</reference>
<feature type="region of interest" description="Disordered" evidence="1">
    <location>
        <begin position="41"/>
        <end position="67"/>
    </location>
</feature>
<evidence type="ECO:0000313" key="3">
    <source>
        <dbReference type="Proteomes" id="UP000289738"/>
    </source>
</evidence>
<proteinExistence type="predicted"/>
<protein>
    <submittedName>
        <fullName evidence="2">Uncharacterized protein</fullName>
    </submittedName>
</protein>
<dbReference type="EMBL" id="SDMP01000003">
    <property type="protein sequence ID" value="RYR64547.1"/>
    <property type="molecule type" value="Genomic_DNA"/>
</dbReference>
<organism evidence="2 3">
    <name type="scientific">Arachis hypogaea</name>
    <name type="common">Peanut</name>
    <dbReference type="NCBI Taxonomy" id="3818"/>
    <lineage>
        <taxon>Eukaryota</taxon>
        <taxon>Viridiplantae</taxon>
        <taxon>Streptophyta</taxon>
        <taxon>Embryophyta</taxon>
        <taxon>Tracheophyta</taxon>
        <taxon>Spermatophyta</taxon>
        <taxon>Magnoliopsida</taxon>
        <taxon>eudicotyledons</taxon>
        <taxon>Gunneridae</taxon>
        <taxon>Pentapetalae</taxon>
        <taxon>rosids</taxon>
        <taxon>fabids</taxon>
        <taxon>Fabales</taxon>
        <taxon>Fabaceae</taxon>
        <taxon>Papilionoideae</taxon>
        <taxon>50 kb inversion clade</taxon>
        <taxon>dalbergioids sensu lato</taxon>
        <taxon>Dalbergieae</taxon>
        <taxon>Pterocarpus clade</taxon>
        <taxon>Arachis</taxon>
    </lineage>
</organism>
<gene>
    <name evidence="2" type="ORF">Ahy_A03g010634</name>
</gene>
<dbReference type="AlphaFoldDB" id="A0A445DN01"/>
<evidence type="ECO:0000256" key="1">
    <source>
        <dbReference type="SAM" id="MobiDB-lite"/>
    </source>
</evidence>
<dbReference type="Proteomes" id="UP000289738">
    <property type="component" value="Chromosome A03"/>
</dbReference>
<keyword evidence="3" id="KW-1185">Reference proteome</keyword>
<accession>A0A445DN01</accession>
<comment type="caution">
    <text evidence="2">The sequence shown here is derived from an EMBL/GenBank/DDBJ whole genome shotgun (WGS) entry which is preliminary data.</text>
</comment>
<name>A0A445DN01_ARAHY</name>
<evidence type="ECO:0000313" key="2">
    <source>
        <dbReference type="EMBL" id="RYR64547.1"/>
    </source>
</evidence>